<proteinExistence type="predicted"/>
<reference evidence="2" key="1">
    <citation type="journal article" date="2023" name="Science">
        <title>Genome structures resolve the early diversification of teleost fishes.</title>
        <authorList>
            <person name="Parey E."/>
            <person name="Louis A."/>
            <person name="Montfort J."/>
            <person name="Bouchez O."/>
            <person name="Roques C."/>
            <person name="Iampietro C."/>
            <person name="Lluch J."/>
            <person name="Castinel A."/>
            <person name="Donnadieu C."/>
            <person name="Desvignes T."/>
            <person name="Floi Bucao C."/>
            <person name="Jouanno E."/>
            <person name="Wen M."/>
            <person name="Mejri S."/>
            <person name="Dirks R."/>
            <person name="Jansen H."/>
            <person name="Henkel C."/>
            <person name="Chen W.J."/>
            <person name="Zahm M."/>
            <person name="Cabau C."/>
            <person name="Klopp C."/>
            <person name="Thompson A.W."/>
            <person name="Robinson-Rechavi M."/>
            <person name="Braasch I."/>
            <person name="Lecointre G."/>
            <person name="Bobe J."/>
            <person name="Postlethwait J.H."/>
            <person name="Berthelot C."/>
            <person name="Roest Crollius H."/>
            <person name="Guiguen Y."/>
        </authorList>
    </citation>
    <scope>NUCLEOTIDE SEQUENCE</scope>
    <source>
        <strain evidence="2">WJC10195</strain>
    </source>
</reference>
<dbReference type="EMBL" id="JAINUF010000003">
    <property type="protein sequence ID" value="KAJ8369479.1"/>
    <property type="molecule type" value="Genomic_DNA"/>
</dbReference>
<evidence type="ECO:0000259" key="1">
    <source>
        <dbReference type="Pfam" id="PF00078"/>
    </source>
</evidence>
<dbReference type="CDD" id="cd01647">
    <property type="entry name" value="RT_LTR"/>
    <property type="match status" value="1"/>
</dbReference>
<protein>
    <recommendedName>
        <fullName evidence="1">Reverse transcriptase domain-containing protein</fullName>
    </recommendedName>
</protein>
<dbReference type="InterPro" id="IPR050951">
    <property type="entry name" value="Retrovirus_Pol_polyprotein"/>
</dbReference>
<evidence type="ECO:0000313" key="3">
    <source>
        <dbReference type="Proteomes" id="UP001152622"/>
    </source>
</evidence>
<dbReference type="SUPFAM" id="SSF56672">
    <property type="entry name" value="DNA/RNA polymerases"/>
    <property type="match status" value="1"/>
</dbReference>
<comment type="caution">
    <text evidence="2">The sequence shown here is derived from an EMBL/GenBank/DDBJ whole genome shotgun (WGS) entry which is preliminary data.</text>
</comment>
<evidence type="ECO:0000313" key="2">
    <source>
        <dbReference type="EMBL" id="KAJ8369479.1"/>
    </source>
</evidence>
<sequence length="244" mass="27583">MRERLLREKKLTLDMCVQLCRAAELSRENIKVISGPMVEEVHALQVAESQRQSSNIVDSKFCGKTHEKSKQKCRAYEMPTGGQWTMGQIQAEYADVFTGDGCLEGEYTIEVDNTVKPVQLPKRRVPVTMMKPLKDELQDLQRRGIITPVECRDWISGMVVIQKQNGKVRVCIDPRPLNNALKRSHFPLPTIEDILPDLSKAKVFTVCDVKSGFWHVKLEEESSYLTTFSTPQIAEDANGDKSGS</sequence>
<keyword evidence="3" id="KW-1185">Reference proteome</keyword>
<dbReference type="InterPro" id="IPR043502">
    <property type="entry name" value="DNA/RNA_pol_sf"/>
</dbReference>
<dbReference type="AlphaFoldDB" id="A0A9Q1FY09"/>
<dbReference type="InterPro" id="IPR000477">
    <property type="entry name" value="RT_dom"/>
</dbReference>
<dbReference type="Proteomes" id="UP001152622">
    <property type="component" value="Chromosome 3"/>
</dbReference>
<feature type="domain" description="Reverse transcriptase" evidence="1">
    <location>
        <begin position="161"/>
        <end position="233"/>
    </location>
</feature>
<accession>A0A9Q1FY09</accession>
<dbReference type="Gene3D" id="3.10.10.10">
    <property type="entry name" value="HIV Type 1 Reverse Transcriptase, subunit A, domain 1"/>
    <property type="match status" value="1"/>
</dbReference>
<dbReference type="PANTHER" id="PTHR37984">
    <property type="entry name" value="PROTEIN CBG26694"/>
    <property type="match status" value="1"/>
</dbReference>
<dbReference type="OrthoDB" id="775972at2759"/>
<dbReference type="PANTHER" id="PTHR37984:SF8">
    <property type="entry name" value="CCHC-TYPE DOMAIN-CONTAINING PROTEIN"/>
    <property type="match status" value="1"/>
</dbReference>
<organism evidence="2 3">
    <name type="scientific">Synaphobranchus kaupii</name>
    <name type="common">Kaup's arrowtooth eel</name>
    <dbReference type="NCBI Taxonomy" id="118154"/>
    <lineage>
        <taxon>Eukaryota</taxon>
        <taxon>Metazoa</taxon>
        <taxon>Chordata</taxon>
        <taxon>Craniata</taxon>
        <taxon>Vertebrata</taxon>
        <taxon>Euteleostomi</taxon>
        <taxon>Actinopterygii</taxon>
        <taxon>Neopterygii</taxon>
        <taxon>Teleostei</taxon>
        <taxon>Anguilliformes</taxon>
        <taxon>Synaphobranchidae</taxon>
        <taxon>Synaphobranchus</taxon>
    </lineage>
</organism>
<dbReference type="Pfam" id="PF00078">
    <property type="entry name" value="RVT_1"/>
    <property type="match status" value="1"/>
</dbReference>
<gene>
    <name evidence="2" type="ORF">SKAU_G00095070</name>
</gene>
<name>A0A9Q1FY09_SYNKA</name>